<name>A0A9N9JG04_9GLOM</name>
<proteinExistence type="predicted"/>
<dbReference type="EMBL" id="CAJVPV010050125">
    <property type="protein sequence ID" value="CAG8777290.1"/>
    <property type="molecule type" value="Genomic_DNA"/>
</dbReference>
<dbReference type="GO" id="GO:0003677">
    <property type="term" value="F:DNA binding"/>
    <property type="evidence" value="ECO:0007669"/>
    <property type="project" value="InterPro"/>
</dbReference>
<comment type="caution">
    <text evidence="2">The sequence shown here is derived from an EMBL/GenBank/DDBJ whole genome shotgun (WGS) entry which is preliminary data.</text>
</comment>
<dbReference type="PANTHER" id="PTHR36498:SF1">
    <property type="entry name" value="TATA-BINDING PROTEIN-ASSOCIATED FACTOR 172"/>
    <property type="match status" value="1"/>
</dbReference>
<dbReference type="AlphaFoldDB" id="A0A9N9JG04"/>
<feature type="non-terminal residue" evidence="2">
    <location>
        <position position="188"/>
    </location>
</feature>
<dbReference type="GO" id="GO:0017025">
    <property type="term" value="F:TBP-class protein binding"/>
    <property type="evidence" value="ECO:0007669"/>
    <property type="project" value="InterPro"/>
</dbReference>
<dbReference type="PANTHER" id="PTHR36498">
    <property type="entry name" value="TATA-BINDING PROTEIN-ASSOCIATED FACTOR 172"/>
    <property type="match status" value="1"/>
</dbReference>
<dbReference type="Proteomes" id="UP000789342">
    <property type="component" value="Unassembled WGS sequence"/>
</dbReference>
<dbReference type="GO" id="GO:0016887">
    <property type="term" value="F:ATP hydrolysis activity"/>
    <property type="evidence" value="ECO:0007669"/>
    <property type="project" value="InterPro"/>
</dbReference>
<protein>
    <submittedName>
        <fullName evidence="2">9608_t:CDS:1</fullName>
    </submittedName>
</protein>
<gene>
    <name evidence="2" type="ORF">AMORRO_LOCUS17027</name>
</gene>
<reference evidence="2" key="1">
    <citation type="submission" date="2021-06" db="EMBL/GenBank/DDBJ databases">
        <authorList>
            <person name="Kallberg Y."/>
            <person name="Tangrot J."/>
            <person name="Rosling A."/>
        </authorList>
    </citation>
    <scope>NUCLEOTIDE SEQUENCE</scope>
    <source>
        <strain evidence="2">CL551</strain>
    </source>
</reference>
<keyword evidence="3" id="KW-1185">Reference proteome</keyword>
<evidence type="ECO:0000313" key="2">
    <source>
        <dbReference type="EMBL" id="CAG8777290.1"/>
    </source>
</evidence>
<accession>A0A9N9JG04</accession>
<dbReference type="OrthoDB" id="10252227at2759"/>
<feature type="non-terminal residue" evidence="2">
    <location>
        <position position="1"/>
    </location>
</feature>
<dbReference type="InterPro" id="IPR044972">
    <property type="entry name" value="Mot1"/>
</dbReference>
<sequence length="188" mass="20804">VVVHLSNKEWDTRIAAGQAIEAIAKNVPSWDPPETIKIENAKPTINESNDNKYSFDNFDIKNVLQNGKPLLGSAGKEYDLDLSDLDPAQRIALQHKNLRERLGLGGEFMDVDLLDDVDISGAVSSQQSSTVSKTEINAQPPRSPVLNTEDMAGLSARERNKMKRKAKNEAKIKGKEKLRVVEVNARKS</sequence>
<evidence type="ECO:0000313" key="3">
    <source>
        <dbReference type="Proteomes" id="UP000789342"/>
    </source>
</evidence>
<evidence type="ECO:0000256" key="1">
    <source>
        <dbReference type="SAM" id="MobiDB-lite"/>
    </source>
</evidence>
<feature type="compositionally biased region" description="Low complexity" evidence="1">
    <location>
        <begin position="124"/>
        <end position="134"/>
    </location>
</feature>
<organism evidence="2 3">
    <name type="scientific">Acaulospora morrowiae</name>
    <dbReference type="NCBI Taxonomy" id="94023"/>
    <lineage>
        <taxon>Eukaryota</taxon>
        <taxon>Fungi</taxon>
        <taxon>Fungi incertae sedis</taxon>
        <taxon>Mucoromycota</taxon>
        <taxon>Glomeromycotina</taxon>
        <taxon>Glomeromycetes</taxon>
        <taxon>Diversisporales</taxon>
        <taxon>Acaulosporaceae</taxon>
        <taxon>Acaulospora</taxon>
    </lineage>
</organism>
<feature type="region of interest" description="Disordered" evidence="1">
    <location>
        <begin position="124"/>
        <end position="171"/>
    </location>
</feature>